<evidence type="ECO:0000313" key="2">
    <source>
        <dbReference type="EMBL" id="PKK91818.1"/>
    </source>
</evidence>
<dbReference type="PANTHER" id="PTHR30522:SF0">
    <property type="entry name" value="NUCLEOSIDE TRIPHOSPHATE PYROPHOSPHOHYDROLASE"/>
    <property type="match status" value="1"/>
</dbReference>
<feature type="domain" description="NTP pyrophosphohydrolase MazG-like" evidence="1">
    <location>
        <begin position="172"/>
        <end position="234"/>
    </location>
</feature>
<dbReference type="GO" id="GO:0047429">
    <property type="term" value="F:nucleoside triphosphate diphosphatase activity"/>
    <property type="evidence" value="ECO:0007669"/>
    <property type="project" value="InterPro"/>
</dbReference>
<dbReference type="FunFam" id="1.10.287.1080:FF:000001">
    <property type="entry name" value="Nucleoside triphosphate pyrophosphohydrolase"/>
    <property type="match status" value="1"/>
</dbReference>
<protein>
    <submittedName>
        <fullName evidence="2">Nucleoside triphosphate pyrophosphohydrolase</fullName>
    </submittedName>
</protein>
<dbReference type="PANTHER" id="PTHR30522">
    <property type="entry name" value="NUCLEOSIDE TRIPHOSPHATE PYROPHOSPHOHYDROLASE"/>
    <property type="match status" value="1"/>
</dbReference>
<dbReference type="Proteomes" id="UP000233256">
    <property type="component" value="Unassembled WGS sequence"/>
</dbReference>
<dbReference type="GO" id="GO:0006950">
    <property type="term" value="P:response to stress"/>
    <property type="evidence" value="ECO:0007669"/>
    <property type="project" value="UniProtKB-ARBA"/>
</dbReference>
<dbReference type="InterPro" id="IPR011551">
    <property type="entry name" value="NTP_PyrPHydrolase_MazG"/>
</dbReference>
<dbReference type="GO" id="GO:0046047">
    <property type="term" value="P:TTP catabolic process"/>
    <property type="evidence" value="ECO:0007669"/>
    <property type="project" value="TreeGrafter"/>
</dbReference>
<sequence length="286" mass="31925">MNTSSEDLGALFQGLVAVMEQLRGPLGCPWDREQTIESVAPFVLEEAYEVADAVASSRNENLCEELGDLLLQIVFIGTMAREKGLFDLGDVCRGITDKLIFRHPHIFGEMKADTSGEVIDLWDKMKKLEKQSSGVDQTPSALDGVRNSLPGLTYAFKLQKKAAKVGFDWSDHQGVVDKVIEEAEEIRESIATGSREDVEGEIGDLLFTAVNIARFMGVDPEGALRRSTDKFVKRFRIMEKAMKLDEREITAMGIDEMDIYWERAKSILASEKREFPAINPGEEIDS</sequence>
<dbReference type="GO" id="GO:0046061">
    <property type="term" value="P:dATP catabolic process"/>
    <property type="evidence" value="ECO:0007669"/>
    <property type="project" value="TreeGrafter"/>
</dbReference>
<dbReference type="Gene3D" id="1.10.287.1080">
    <property type="entry name" value="MazG-like"/>
    <property type="match status" value="2"/>
</dbReference>
<keyword evidence="2" id="KW-0378">Hydrolase</keyword>
<dbReference type="GO" id="GO:0046052">
    <property type="term" value="P:UTP catabolic process"/>
    <property type="evidence" value="ECO:0007669"/>
    <property type="project" value="TreeGrafter"/>
</dbReference>
<evidence type="ECO:0000313" key="3">
    <source>
        <dbReference type="Proteomes" id="UP000233256"/>
    </source>
</evidence>
<dbReference type="GO" id="GO:0046076">
    <property type="term" value="P:dTTP catabolic process"/>
    <property type="evidence" value="ECO:0007669"/>
    <property type="project" value="TreeGrafter"/>
</dbReference>
<gene>
    <name evidence="2" type="ORF">CVV64_03230</name>
</gene>
<dbReference type="InterPro" id="IPR048011">
    <property type="entry name" value="NTP-PPase_MazG-like_C"/>
</dbReference>
<name>A0A2N1PU12_9BACT</name>
<dbReference type="InterPro" id="IPR048015">
    <property type="entry name" value="NTP-PPase_MazG-like_N"/>
</dbReference>
<accession>A0A2N1PU12</accession>
<dbReference type="GO" id="GO:0046081">
    <property type="term" value="P:dUTP catabolic process"/>
    <property type="evidence" value="ECO:0007669"/>
    <property type="project" value="TreeGrafter"/>
</dbReference>
<dbReference type="InterPro" id="IPR004518">
    <property type="entry name" value="MazG-like_dom"/>
</dbReference>
<comment type="caution">
    <text evidence="2">The sequence shown here is derived from an EMBL/GenBank/DDBJ whole genome shotgun (WGS) entry which is preliminary data.</text>
</comment>
<dbReference type="NCBIfam" id="NF007113">
    <property type="entry name" value="PRK09562.1"/>
    <property type="match status" value="1"/>
</dbReference>
<dbReference type="CDD" id="cd11529">
    <property type="entry name" value="NTP-PPase_MazG_Cterm"/>
    <property type="match status" value="1"/>
</dbReference>
<dbReference type="Pfam" id="PF03819">
    <property type="entry name" value="MazG"/>
    <property type="match status" value="2"/>
</dbReference>
<reference evidence="2 3" key="1">
    <citation type="journal article" date="2017" name="ISME J.">
        <title>Potential for microbial H2 and metal transformations associated with novel bacteria and archaea in deep terrestrial subsurface sediments.</title>
        <authorList>
            <person name="Hernsdorf A.W."/>
            <person name="Amano Y."/>
            <person name="Miyakawa K."/>
            <person name="Ise K."/>
            <person name="Suzuki Y."/>
            <person name="Anantharaman K."/>
            <person name="Probst A."/>
            <person name="Burstein D."/>
            <person name="Thomas B.C."/>
            <person name="Banfield J.F."/>
        </authorList>
    </citation>
    <scope>NUCLEOTIDE SEQUENCE [LARGE SCALE GENOMIC DNA]</scope>
    <source>
        <strain evidence="2">HGW-Wallbacteria-1</strain>
    </source>
</reference>
<proteinExistence type="predicted"/>
<dbReference type="AlphaFoldDB" id="A0A2N1PU12"/>
<dbReference type="FunFam" id="1.10.287.1080:FF:000003">
    <property type="entry name" value="Nucleoside triphosphate pyrophosphohydrolase"/>
    <property type="match status" value="1"/>
</dbReference>
<dbReference type="GO" id="GO:0006203">
    <property type="term" value="P:dGTP catabolic process"/>
    <property type="evidence" value="ECO:0007669"/>
    <property type="project" value="TreeGrafter"/>
</dbReference>
<organism evidence="2 3">
    <name type="scientific">Candidatus Wallbacteria bacterium HGW-Wallbacteria-1</name>
    <dbReference type="NCBI Taxonomy" id="2013854"/>
    <lineage>
        <taxon>Bacteria</taxon>
        <taxon>Candidatus Walliibacteriota</taxon>
    </lineage>
</organism>
<dbReference type="SUPFAM" id="SSF101386">
    <property type="entry name" value="all-alpha NTP pyrophosphatases"/>
    <property type="match status" value="2"/>
</dbReference>
<feature type="domain" description="NTP pyrophosphohydrolase MazG-like" evidence="1">
    <location>
        <begin position="34"/>
        <end position="107"/>
    </location>
</feature>
<dbReference type="EMBL" id="PGXC01000002">
    <property type="protein sequence ID" value="PKK91818.1"/>
    <property type="molecule type" value="Genomic_DNA"/>
</dbReference>
<dbReference type="NCBIfam" id="TIGR00444">
    <property type="entry name" value="mazG"/>
    <property type="match status" value="1"/>
</dbReference>
<dbReference type="CDD" id="cd11528">
    <property type="entry name" value="NTP-PPase_MazG_Nterm"/>
    <property type="match status" value="1"/>
</dbReference>
<evidence type="ECO:0000259" key="1">
    <source>
        <dbReference type="Pfam" id="PF03819"/>
    </source>
</evidence>